<dbReference type="EMBL" id="GL983625">
    <property type="protein sequence ID" value="EGR32562.1"/>
    <property type="molecule type" value="Genomic_DNA"/>
</dbReference>
<gene>
    <name evidence="2" type="ORF">IMG5_077790</name>
</gene>
<dbReference type="InParanoid" id="G0QQE3"/>
<keyword evidence="1" id="KW-0812">Transmembrane</keyword>
<feature type="non-terminal residue" evidence="2">
    <location>
        <position position="1"/>
    </location>
</feature>
<feature type="transmembrane region" description="Helical" evidence="1">
    <location>
        <begin position="154"/>
        <end position="171"/>
    </location>
</feature>
<evidence type="ECO:0000313" key="3">
    <source>
        <dbReference type="Proteomes" id="UP000008983"/>
    </source>
</evidence>
<reference evidence="2 3" key="1">
    <citation type="submission" date="2011-07" db="EMBL/GenBank/DDBJ databases">
        <authorList>
            <person name="Coyne R."/>
            <person name="Brami D."/>
            <person name="Johnson J."/>
            <person name="Hostetler J."/>
            <person name="Hannick L."/>
            <person name="Clark T."/>
            <person name="Cassidy-Hanley D."/>
            <person name="Inman J."/>
        </authorList>
    </citation>
    <scope>NUCLEOTIDE SEQUENCE [LARGE SCALE GENOMIC DNA]</scope>
    <source>
        <strain evidence="2 3">G5</strain>
    </source>
</reference>
<keyword evidence="1" id="KW-0472">Membrane</keyword>
<sequence>FRKFRFYLNFLFFLIQENRPFLILIKIILYSFRNFIKKHLVSNKSLKTMQKYTSFLQKTEHFFPIFLLPIISNITQNCSFTNFAKMHSYLVFSTFKYLYFYQTKLTIFIFLEVFIIFYYIRVYFTIFDIKCSQYLILSPCTLKLIIYFVQKRGYYSPLFLIGILYRLVYYSRKRRR</sequence>
<accession>G0QQE3</accession>
<organism evidence="2 3">
    <name type="scientific">Ichthyophthirius multifiliis</name>
    <name type="common">White spot disease agent</name>
    <name type="synonym">Ich</name>
    <dbReference type="NCBI Taxonomy" id="5932"/>
    <lineage>
        <taxon>Eukaryota</taxon>
        <taxon>Sar</taxon>
        <taxon>Alveolata</taxon>
        <taxon>Ciliophora</taxon>
        <taxon>Intramacronucleata</taxon>
        <taxon>Oligohymenophorea</taxon>
        <taxon>Hymenostomatida</taxon>
        <taxon>Ophryoglenina</taxon>
        <taxon>Ichthyophthirius</taxon>
    </lineage>
</organism>
<name>G0QQE3_ICHMU</name>
<dbReference type="AlphaFoldDB" id="G0QQE3"/>
<evidence type="ECO:0000313" key="2">
    <source>
        <dbReference type="EMBL" id="EGR32562.1"/>
    </source>
</evidence>
<protein>
    <submittedName>
        <fullName evidence="2">Uncharacterized protein</fullName>
    </submittedName>
</protein>
<dbReference type="Proteomes" id="UP000008983">
    <property type="component" value="Unassembled WGS sequence"/>
</dbReference>
<feature type="transmembrane region" description="Helical" evidence="1">
    <location>
        <begin position="7"/>
        <end position="32"/>
    </location>
</feature>
<evidence type="ECO:0000256" key="1">
    <source>
        <dbReference type="SAM" id="Phobius"/>
    </source>
</evidence>
<dbReference type="RefSeq" id="XP_004036548.1">
    <property type="nucleotide sequence ID" value="XM_004036500.1"/>
</dbReference>
<feature type="transmembrane region" description="Helical" evidence="1">
    <location>
        <begin position="99"/>
        <end position="119"/>
    </location>
</feature>
<dbReference type="GeneID" id="14908725"/>
<proteinExistence type="predicted"/>
<keyword evidence="1" id="KW-1133">Transmembrane helix</keyword>
<keyword evidence="3" id="KW-1185">Reference proteome</keyword>